<accession>A0A9X1UNN1</accession>
<evidence type="ECO:0000256" key="10">
    <source>
        <dbReference type="ARBA" id="ARBA00023136"/>
    </source>
</evidence>
<feature type="transmembrane region" description="Helical" evidence="11">
    <location>
        <begin position="34"/>
        <end position="59"/>
    </location>
</feature>
<dbReference type="AlphaFoldDB" id="A0A9X1UNN1"/>
<evidence type="ECO:0000256" key="4">
    <source>
        <dbReference type="ARBA" id="ARBA00022475"/>
    </source>
</evidence>
<evidence type="ECO:0000313" key="13">
    <source>
        <dbReference type="EMBL" id="MCG5078776.1"/>
    </source>
</evidence>
<comment type="similarity">
    <text evidence="2 11">Belongs to the ABC-2 integral membrane protein family.</text>
</comment>
<feature type="transmembrane region" description="Helical" evidence="11">
    <location>
        <begin position="183"/>
        <end position="201"/>
    </location>
</feature>
<feature type="transmembrane region" description="Helical" evidence="11">
    <location>
        <begin position="147"/>
        <end position="171"/>
    </location>
</feature>
<dbReference type="GO" id="GO:0140359">
    <property type="term" value="F:ABC-type transporter activity"/>
    <property type="evidence" value="ECO:0007669"/>
    <property type="project" value="InterPro"/>
</dbReference>
<dbReference type="GO" id="GO:0015774">
    <property type="term" value="P:polysaccharide transport"/>
    <property type="evidence" value="ECO:0007669"/>
    <property type="project" value="UniProtKB-KW"/>
</dbReference>
<feature type="transmembrane region" description="Helical" evidence="11">
    <location>
        <begin position="236"/>
        <end position="257"/>
    </location>
</feature>
<feature type="transmembrane region" description="Helical" evidence="11">
    <location>
        <begin position="108"/>
        <end position="141"/>
    </location>
</feature>
<dbReference type="PRINTS" id="PR00164">
    <property type="entry name" value="ABC2TRNSPORT"/>
</dbReference>
<keyword evidence="3 11" id="KW-0813">Transport</keyword>
<evidence type="ECO:0000256" key="5">
    <source>
        <dbReference type="ARBA" id="ARBA00022597"/>
    </source>
</evidence>
<organism evidence="13 14">
    <name type="scientific">Paraburkholderia tagetis</name>
    <dbReference type="NCBI Taxonomy" id="2913261"/>
    <lineage>
        <taxon>Bacteria</taxon>
        <taxon>Pseudomonadati</taxon>
        <taxon>Pseudomonadota</taxon>
        <taxon>Betaproteobacteria</taxon>
        <taxon>Burkholderiales</taxon>
        <taxon>Burkholderiaceae</taxon>
        <taxon>Paraburkholderia</taxon>
    </lineage>
</organism>
<dbReference type="Pfam" id="PF01061">
    <property type="entry name" value="ABC2_membrane"/>
    <property type="match status" value="1"/>
</dbReference>
<reference evidence="13" key="1">
    <citation type="submission" date="2022-01" db="EMBL/GenBank/DDBJ databases">
        <title>Genome sequence and assembly of Parabukholderia sp. RG36.</title>
        <authorList>
            <person name="Chhetri G."/>
        </authorList>
    </citation>
    <scope>NUCLEOTIDE SEQUENCE</scope>
    <source>
        <strain evidence="13">RG36</strain>
    </source>
</reference>
<evidence type="ECO:0000256" key="8">
    <source>
        <dbReference type="ARBA" id="ARBA00022989"/>
    </source>
</evidence>
<comment type="subcellular location">
    <subcellularLocation>
        <location evidence="11">Cell inner membrane</location>
        <topology evidence="11">Multi-pass membrane protein</topology>
    </subcellularLocation>
    <subcellularLocation>
        <location evidence="1">Cell membrane</location>
        <topology evidence="1">Multi-pass membrane protein</topology>
    </subcellularLocation>
</comment>
<protein>
    <recommendedName>
        <fullName evidence="11">Transport permease protein</fullName>
    </recommendedName>
</protein>
<keyword evidence="5" id="KW-0762">Sugar transport</keyword>
<dbReference type="InterPro" id="IPR047817">
    <property type="entry name" value="ABC2_TM_bact-type"/>
</dbReference>
<evidence type="ECO:0000256" key="2">
    <source>
        <dbReference type="ARBA" id="ARBA00007783"/>
    </source>
</evidence>
<evidence type="ECO:0000256" key="6">
    <source>
        <dbReference type="ARBA" id="ARBA00022692"/>
    </source>
</evidence>
<feature type="transmembrane region" description="Helical" evidence="11">
    <location>
        <begin position="71"/>
        <end position="87"/>
    </location>
</feature>
<dbReference type="InterPro" id="IPR013525">
    <property type="entry name" value="ABC2_TM"/>
</dbReference>
<dbReference type="PANTHER" id="PTHR30413">
    <property type="entry name" value="INNER MEMBRANE TRANSPORT PERMEASE"/>
    <property type="match status" value="1"/>
</dbReference>
<evidence type="ECO:0000259" key="12">
    <source>
        <dbReference type="PROSITE" id="PS51012"/>
    </source>
</evidence>
<evidence type="ECO:0000313" key="14">
    <source>
        <dbReference type="Proteomes" id="UP001139308"/>
    </source>
</evidence>
<keyword evidence="14" id="KW-1185">Reference proteome</keyword>
<evidence type="ECO:0000256" key="7">
    <source>
        <dbReference type="ARBA" id="ARBA00022903"/>
    </source>
</evidence>
<keyword evidence="9" id="KW-0625">Polysaccharide transport</keyword>
<dbReference type="GO" id="GO:0015920">
    <property type="term" value="P:lipopolysaccharide transport"/>
    <property type="evidence" value="ECO:0007669"/>
    <property type="project" value="TreeGrafter"/>
</dbReference>
<comment type="caution">
    <text evidence="13">The sequence shown here is derived from an EMBL/GenBank/DDBJ whole genome shotgun (WGS) entry which is preliminary data.</text>
</comment>
<dbReference type="PANTHER" id="PTHR30413:SF10">
    <property type="entry name" value="CAPSULE POLYSACCHARIDE EXPORT INNER-MEMBRANE PROTEIN CTRC"/>
    <property type="match status" value="1"/>
</dbReference>
<evidence type="ECO:0000256" key="1">
    <source>
        <dbReference type="ARBA" id="ARBA00004651"/>
    </source>
</evidence>
<dbReference type="PROSITE" id="PS51012">
    <property type="entry name" value="ABC_TM2"/>
    <property type="match status" value="1"/>
</dbReference>
<evidence type="ECO:0000256" key="9">
    <source>
        <dbReference type="ARBA" id="ARBA00023047"/>
    </source>
</evidence>
<keyword evidence="4 11" id="KW-1003">Cell membrane</keyword>
<dbReference type="EMBL" id="JAKLJA010000072">
    <property type="protein sequence ID" value="MCG5078776.1"/>
    <property type="molecule type" value="Genomic_DNA"/>
</dbReference>
<proteinExistence type="inferred from homology"/>
<gene>
    <name evidence="13" type="ORF">L5014_36545</name>
</gene>
<keyword evidence="10 11" id="KW-0472">Membrane</keyword>
<name>A0A9X1UNN1_9BURK</name>
<keyword evidence="8 11" id="KW-1133">Transmembrane helix</keyword>
<keyword evidence="7" id="KW-0972">Capsule biogenesis/degradation</keyword>
<evidence type="ECO:0000256" key="11">
    <source>
        <dbReference type="RuleBase" id="RU361157"/>
    </source>
</evidence>
<dbReference type="RefSeq" id="WP_238468752.1">
    <property type="nucleotide sequence ID" value="NZ_JAKLJA010000072.1"/>
</dbReference>
<sequence length="268" mass="30295">MQNDIRHTIPLWPHRRLIFQMTRREVVGRYRGSVLGLLWSFFNPLLLLAVYTFVFSVIFKSRWNAGSDSKTEFAIVLFVGMIVFQVFSETVNRAPSLIISNANYVKKVVFPLEVLPVVALLVALFHAAVSFFVLLLAMIVLGFKVPLTVLFFPIVVLPFLLFTLGIGWFLASLGVYIQDIGQSIGLVTTILMFLTPVFYPATSLPQQYQHIISLNPVAFVIEQSRNVVIWGTEPHWLGLSKMLLASAIVAVLGYQWFNRTRKGFADVL</sequence>
<evidence type="ECO:0000256" key="3">
    <source>
        <dbReference type="ARBA" id="ARBA00022448"/>
    </source>
</evidence>
<feature type="domain" description="ABC transmembrane type-2" evidence="12">
    <location>
        <begin position="35"/>
        <end position="260"/>
    </location>
</feature>
<dbReference type="GO" id="GO:0043190">
    <property type="term" value="C:ATP-binding cassette (ABC) transporter complex"/>
    <property type="evidence" value="ECO:0007669"/>
    <property type="project" value="InterPro"/>
</dbReference>
<dbReference type="InterPro" id="IPR000412">
    <property type="entry name" value="ABC_2_transport"/>
</dbReference>
<dbReference type="PIRSF" id="PIRSF006648">
    <property type="entry name" value="DrrB"/>
    <property type="match status" value="1"/>
</dbReference>
<dbReference type="Proteomes" id="UP001139308">
    <property type="component" value="Unassembled WGS sequence"/>
</dbReference>
<keyword evidence="6 11" id="KW-0812">Transmembrane</keyword>